<evidence type="ECO:0000259" key="3">
    <source>
        <dbReference type="Pfam" id="PF14771"/>
    </source>
</evidence>
<dbReference type="Proteomes" id="UP001165296">
    <property type="component" value="Unassembled WGS sequence"/>
</dbReference>
<comment type="caution">
    <text evidence="4">The sequence shown here is derived from an EMBL/GenBank/DDBJ whole genome shotgun (WGS) entry which is preliminary data.</text>
</comment>
<feature type="region of interest" description="Disordered" evidence="1">
    <location>
        <begin position="118"/>
        <end position="199"/>
    </location>
</feature>
<dbReference type="RefSeq" id="WP_226179326.1">
    <property type="nucleotide sequence ID" value="NZ_JAJADR010000007.1"/>
</dbReference>
<dbReference type="EMBL" id="JAJADR010000007">
    <property type="protein sequence ID" value="MCB2410444.1"/>
    <property type="molecule type" value="Genomic_DNA"/>
</dbReference>
<gene>
    <name evidence="4" type="ORF">LGH74_20800</name>
</gene>
<dbReference type="InterPro" id="IPR028011">
    <property type="entry name" value="DUF4476"/>
</dbReference>
<keyword evidence="2" id="KW-0732">Signal</keyword>
<sequence length="292" mass="32085">MKKALLLCFGLLVLLATDLKAAPANVNFASERGIPFQLVFDGRPLTRGGARQVHIDRLVPGYHSAEFFIPTRYGRPISYRTRVYLDPGLETSYVLVTRQGYPPVLRKVAAVPLRGPRGGGYYPNGGYDPRYDDRGGRNDGYYDDSYGSNQGNSGNGDYANGNGNNGGGYTNGSGSTNDPYDSYPPAGGQYPGGSVSSYRTMQPQDVDALVSSVRSKSFDSSRLSVAKQALEQSVIQADDLKRLLGTMDFENSKVELAKFAYPHVADQQNFYRVYDSFQFESNIKEVQDATKR</sequence>
<protein>
    <submittedName>
        <fullName evidence="4">DUF4476 domain-containing protein</fullName>
    </submittedName>
</protein>
<evidence type="ECO:0000313" key="4">
    <source>
        <dbReference type="EMBL" id="MCB2410444.1"/>
    </source>
</evidence>
<dbReference type="Pfam" id="PF14771">
    <property type="entry name" value="DUF4476"/>
    <property type="match status" value="1"/>
</dbReference>
<feature type="domain" description="DUF4476" evidence="3">
    <location>
        <begin position="201"/>
        <end position="288"/>
    </location>
</feature>
<evidence type="ECO:0000256" key="1">
    <source>
        <dbReference type="SAM" id="MobiDB-lite"/>
    </source>
</evidence>
<feature type="chain" id="PRO_5046779623" evidence="2">
    <location>
        <begin position="22"/>
        <end position="292"/>
    </location>
</feature>
<reference evidence="4" key="1">
    <citation type="submission" date="2021-10" db="EMBL/GenBank/DDBJ databases">
        <authorList>
            <person name="Dean J.D."/>
            <person name="Kim M.K."/>
            <person name="Newey C.N."/>
            <person name="Stoker T.S."/>
            <person name="Thompson D.W."/>
            <person name="Grose J.H."/>
        </authorList>
    </citation>
    <scope>NUCLEOTIDE SEQUENCE</scope>
    <source>
        <strain evidence="4">BT178</strain>
    </source>
</reference>
<name>A0ABS8AXB9_9BACT</name>
<proteinExistence type="predicted"/>
<evidence type="ECO:0000256" key="2">
    <source>
        <dbReference type="SAM" id="SignalP"/>
    </source>
</evidence>
<feature type="compositionally biased region" description="Low complexity" evidence="1">
    <location>
        <begin position="143"/>
        <end position="162"/>
    </location>
</feature>
<evidence type="ECO:0000313" key="5">
    <source>
        <dbReference type="Proteomes" id="UP001165296"/>
    </source>
</evidence>
<organism evidence="4 5">
    <name type="scientific">Hymenobacter lucidus</name>
    <dbReference type="NCBI Taxonomy" id="2880930"/>
    <lineage>
        <taxon>Bacteria</taxon>
        <taxon>Pseudomonadati</taxon>
        <taxon>Bacteroidota</taxon>
        <taxon>Cytophagia</taxon>
        <taxon>Cytophagales</taxon>
        <taxon>Hymenobacteraceae</taxon>
        <taxon>Hymenobacter</taxon>
    </lineage>
</organism>
<accession>A0ABS8AXB9</accession>
<keyword evidence="5" id="KW-1185">Reference proteome</keyword>
<feature type="signal peptide" evidence="2">
    <location>
        <begin position="1"/>
        <end position="21"/>
    </location>
</feature>